<keyword evidence="2" id="KW-1133">Transmembrane helix</keyword>
<sequence>MVNESGVPEVSEPRPGAGEGTRSAPAEALAAIYRSAESVGETGDFGALLDAVAALAEVSRGDVGRALNRPSSVYEWFRGSTIPATRAVARELAVHLDRAVADRHPDLETEIGDALLAAWDHLAEQRRLARVERGRSRHRPAAPPTEPETAPGAGEFANATPEEAACAGSAPPVPGPATPAPAISESATLAPPVPESATLAPAVFESATPVAPASEPATASRRRGAWRGYRGVVLAAVVLLVGAVAGFAGTRVVVAAVRAAVPPCAEAIAPHHSSGFVQLNIGYGPPGDPMAAQRVELRVQRAEDRYEWATAGWIAYAHLVRRVSEQDEVWLEWRSDEDGDGVVETYTCPATEVNQILQTPGIRVRDPYGERRWFRACAAVPQERAVPGRSRNNCTGWERPDD</sequence>
<dbReference type="Proteomes" id="UP000602198">
    <property type="component" value="Unassembled WGS sequence"/>
</dbReference>
<evidence type="ECO:0008006" key="5">
    <source>
        <dbReference type="Google" id="ProtNLM"/>
    </source>
</evidence>
<keyword evidence="2" id="KW-0472">Membrane</keyword>
<gene>
    <name evidence="3" type="ORF">JK358_26220</name>
</gene>
<comment type="caution">
    <text evidence="3">The sequence shown here is derived from an EMBL/GenBank/DDBJ whole genome shotgun (WGS) entry which is preliminary data.</text>
</comment>
<keyword evidence="2" id="KW-0812">Transmembrane</keyword>
<name>A0ABS1MBF3_9NOCA</name>
<evidence type="ECO:0000313" key="3">
    <source>
        <dbReference type="EMBL" id="MBL1077906.1"/>
    </source>
</evidence>
<reference evidence="3 4" key="1">
    <citation type="submission" date="2021-01" db="EMBL/GenBank/DDBJ databases">
        <title>WGS of actinomycetes isolated from Thailand.</title>
        <authorList>
            <person name="Thawai C."/>
        </authorList>
    </citation>
    <scope>NUCLEOTIDE SEQUENCE [LARGE SCALE GENOMIC DNA]</scope>
    <source>
        <strain evidence="3 4">LPG 2</strain>
    </source>
</reference>
<proteinExistence type="predicted"/>
<evidence type="ECO:0000313" key="4">
    <source>
        <dbReference type="Proteomes" id="UP000602198"/>
    </source>
</evidence>
<protein>
    <recommendedName>
        <fullName evidence="5">XRE family transcriptional regulator</fullName>
    </recommendedName>
</protein>
<feature type="transmembrane region" description="Helical" evidence="2">
    <location>
        <begin position="231"/>
        <end position="254"/>
    </location>
</feature>
<evidence type="ECO:0000256" key="2">
    <source>
        <dbReference type="SAM" id="Phobius"/>
    </source>
</evidence>
<dbReference type="RefSeq" id="WP_201952041.1">
    <property type="nucleotide sequence ID" value="NZ_JAERRJ010000010.1"/>
</dbReference>
<dbReference type="EMBL" id="JAERRJ010000010">
    <property type="protein sequence ID" value="MBL1077906.1"/>
    <property type="molecule type" value="Genomic_DNA"/>
</dbReference>
<keyword evidence="4" id="KW-1185">Reference proteome</keyword>
<evidence type="ECO:0000256" key="1">
    <source>
        <dbReference type="SAM" id="MobiDB-lite"/>
    </source>
</evidence>
<feature type="region of interest" description="Disordered" evidence="1">
    <location>
        <begin position="130"/>
        <end position="187"/>
    </location>
</feature>
<organism evidence="3 4">
    <name type="scientific">Nocardia acididurans</name>
    <dbReference type="NCBI Taxonomy" id="2802282"/>
    <lineage>
        <taxon>Bacteria</taxon>
        <taxon>Bacillati</taxon>
        <taxon>Actinomycetota</taxon>
        <taxon>Actinomycetes</taxon>
        <taxon>Mycobacteriales</taxon>
        <taxon>Nocardiaceae</taxon>
        <taxon>Nocardia</taxon>
    </lineage>
</organism>
<accession>A0ABS1MBF3</accession>
<feature type="region of interest" description="Disordered" evidence="1">
    <location>
        <begin position="1"/>
        <end position="25"/>
    </location>
</feature>